<dbReference type="Proteomes" id="UP000607559">
    <property type="component" value="Unassembled WGS sequence"/>
</dbReference>
<keyword evidence="5" id="KW-1185">Reference proteome</keyword>
<dbReference type="SUPFAM" id="SSF53335">
    <property type="entry name" value="S-adenosyl-L-methionine-dependent methyltransferases"/>
    <property type="match status" value="1"/>
</dbReference>
<dbReference type="GO" id="GO:0008757">
    <property type="term" value="F:S-adenosylmethionine-dependent methyltransferase activity"/>
    <property type="evidence" value="ECO:0007669"/>
    <property type="project" value="UniProtKB-ARBA"/>
</dbReference>
<evidence type="ECO:0000313" key="4">
    <source>
        <dbReference type="EMBL" id="GGA92606.1"/>
    </source>
</evidence>
<proteinExistence type="predicted"/>
<dbReference type="GO" id="GO:0003676">
    <property type="term" value="F:nucleic acid binding"/>
    <property type="evidence" value="ECO:0007669"/>
    <property type="project" value="InterPro"/>
</dbReference>
<keyword evidence="1 4" id="KW-0489">Methyltransferase</keyword>
<reference evidence="4" key="2">
    <citation type="submission" date="2020-09" db="EMBL/GenBank/DDBJ databases">
        <authorList>
            <person name="Sun Q."/>
            <person name="Zhou Y."/>
        </authorList>
    </citation>
    <scope>NUCLEOTIDE SEQUENCE</scope>
    <source>
        <strain evidence="4">CGMCC 1.15448</strain>
    </source>
</reference>
<accession>A0A8J2UB49</accession>
<feature type="domain" description="Methyltransferase small" evidence="3">
    <location>
        <begin position="95"/>
        <end position="201"/>
    </location>
</feature>
<dbReference type="InterPro" id="IPR002052">
    <property type="entry name" value="DNA_methylase_N6_adenine_CS"/>
</dbReference>
<dbReference type="GO" id="GO:0008170">
    <property type="term" value="F:N-methyltransferase activity"/>
    <property type="evidence" value="ECO:0007669"/>
    <property type="project" value="UniProtKB-ARBA"/>
</dbReference>
<dbReference type="InterPro" id="IPR029063">
    <property type="entry name" value="SAM-dependent_MTases_sf"/>
</dbReference>
<protein>
    <submittedName>
        <fullName evidence="4">Lambda phage type II DNA modification methyltransferase</fullName>
    </submittedName>
</protein>
<keyword evidence="1 4" id="KW-0808">Transferase</keyword>
<evidence type="ECO:0000256" key="2">
    <source>
        <dbReference type="ARBA" id="ARBA00022691"/>
    </source>
</evidence>
<dbReference type="InterPro" id="IPR007848">
    <property type="entry name" value="Small_mtfrase_dom"/>
</dbReference>
<dbReference type="PROSITE" id="PS00092">
    <property type="entry name" value="N6_MTASE"/>
    <property type="match status" value="1"/>
</dbReference>
<keyword evidence="2" id="KW-0949">S-adenosyl-L-methionine</keyword>
<organism evidence="4 5">
    <name type="scientific">Puia dinghuensis</name>
    <dbReference type="NCBI Taxonomy" id="1792502"/>
    <lineage>
        <taxon>Bacteria</taxon>
        <taxon>Pseudomonadati</taxon>
        <taxon>Bacteroidota</taxon>
        <taxon>Chitinophagia</taxon>
        <taxon>Chitinophagales</taxon>
        <taxon>Chitinophagaceae</taxon>
        <taxon>Puia</taxon>
    </lineage>
</organism>
<gene>
    <name evidence="4" type="ORF">GCM10011511_14980</name>
</gene>
<reference evidence="4" key="1">
    <citation type="journal article" date="2014" name="Int. J. Syst. Evol. Microbiol.">
        <title>Complete genome sequence of Corynebacterium casei LMG S-19264T (=DSM 44701T), isolated from a smear-ripened cheese.</title>
        <authorList>
            <consortium name="US DOE Joint Genome Institute (JGI-PGF)"/>
            <person name="Walter F."/>
            <person name="Albersmeier A."/>
            <person name="Kalinowski J."/>
            <person name="Ruckert C."/>
        </authorList>
    </citation>
    <scope>NUCLEOTIDE SEQUENCE</scope>
    <source>
        <strain evidence="4">CGMCC 1.15448</strain>
    </source>
</reference>
<comment type="caution">
    <text evidence="4">The sequence shown here is derived from an EMBL/GenBank/DDBJ whole genome shotgun (WGS) entry which is preliminary data.</text>
</comment>
<dbReference type="GO" id="GO:0032259">
    <property type="term" value="P:methylation"/>
    <property type="evidence" value="ECO:0007669"/>
    <property type="project" value="UniProtKB-KW"/>
</dbReference>
<evidence type="ECO:0000256" key="1">
    <source>
        <dbReference type="ARBA" id="ARBA00022603"/>
    </source>
</evidence>
<dbReference type="PRINTS" id="PR00507">
    <property type="entry name" value="N12N6MTFRASE"/>
</dbReference>
<name>A0A8J2UB49_9BACT</name>
<dbReference type="Pfam" id="PF05175">
    <property type="entry name" value="MTS"/>
    <property type="match status" value="1"/>
</dbReference>
<dbReference type="EMBL" id="BMJC01000001">
    <property type="protein sequence ID" value="GGA92606.1"/>
    <property type="molecule type" value="Genomic_DNA"/>
</dbReference>
<dbReference type="Gene3D" id="3.40.50.150">
    <property type="entry name" value="Vaccinia Virus protein VP39"/>
    <property type="match status" value="1"/>
</dbReference>
<evidence type="ECO:0000259" key="3">
    <source>
        <dbReference type="Pfam" id="PF05175"/>
    </source>
</evidence>
<dbReference type="AlphaFoldDB" id="A0A8J2UB49"/>
<evidence type="ECO:0000313" key="5">
    <source>
        <dbReference type="Proteomes" id="UP000607559"/>
    </source>
</evidence>
<dbReference type="RefSeq" id="WP_188930082.1">
    <property type="nucleotide sequence ID" value="NZ_BMJC01000001.1"/>
</dbReference>
<sequence length="247" mass="27666">METAQEVLKACTVNGKIVKLPDVQLNKPLYGEVKRTLRKIGGEWRGGKIAGFVFEQDPSELLAEVAAGVKRNLQQEFQFFETNPILSDQLVALANIQHTENKLLEPSAGRGALVKAIQRAYSHAIVDCYELQEMNRTILSALPGVNILGEDFMDAKPIGLYDRIVANPPFKNNQDIKHVFRMFCHLKKGGRVVSVVSRFWQENTGRQENEFKKWLGLVPHEKIDLKPGEFKASGTNVATSILVIDKP</sequence>